<comment type="catalytic activity">
    <reaction evidence="10 18">
        <text>[ThiS sulfur-carrier protein]-C-terminal Gly-Gly-AMP + S-sulfanyl-L-cysteinyl-[cysteine desulfurase] + AH2 = [ThiS sulfur-carrier protein]-C-terminal-Gly-aminoethanethioate + L-cysteinyl-[cysteine desulfurase] + A + AMP + 2 H(+)</text>
        <dbReference type="Rhea" id="RHEA:43340"/>
        <dbReference type="Rhea" id="RHEA-COMP:12157"/>
        <dbReference type="Rhea" id="RHEA-COMP:12158"/>
        <dbReference type="Rhea" id="RHEA-COMP:12910"/>
        <dbReference type="Rhea" id="RHEA-COMP:19908"/>
        <dbReference type="ChEBI" id="CHEBI:13193"/>
        <dbReference type="ChEBI" id="CHEBI:15378"/>
        <dbReference type="ChEBI" id="CHEBI:17499"/>
        <dbReference type="ChEBI" id="CHEBI:29950"/>
        <dbReference type="ChEBI" id="CHEBI:61963"/>
        <dbReference type="ChEBI" id="CHEBI:90618"/>
        <dbReference type="ChEBI" id="CHEBI:232372"/>
        <dbReference type="ChEBI" id="CHEBI:456215"/>
    </reaction>
</comment>
<evidence type="ECO:0000256" key="18">
    <source>
        <dbReference type="HAMAP-Rule" id="MF_00021"/>
    </source>
</evidence>
<dbReference type="PANTHER" id="PTHR43209:SF1">
    <property type="entry name" value="TRNA SULFURTRANSFERASE"/>
    <property type="match status" value="1"/>
</dbReference>
<keyword evidence="5 18" id="KW-0547">Nucleotide-binding</keyword>
<evidence type="ECO:0000313" key="20">
    <source>
        <dbReference type="EMBL" id="PJB99402.1"/>
    </source>
</evidence>
<evidence type="ECO:0000259" key="19">
    <source>
        <dbReference type="PROSITE" id="PS51165"/>
    </source>
</evidence>
<evidence type="ECO:0000256" key="17">
    <source>
        <dbReference type="ARBA" id="ARBA00080570"/>
    </source>
</evidence>
<dbReference type="InterPro" id="IPR054173">
    <property type="entry name" value="ThiI_fer"/>
</dbReference>
<evidence type="ECO:0000256" key="4">
    <source>
        <dbReference type="ARBA" id="ARBA00022679"/>
    </source>
</evidence>
<comment type="pathway">
    <text evidence="18">Cofactor biosynthesis; thiamine diphosphate biosynthesis.</text>
</comment>
<dbReference type="GO" id="GO:0004810">
    <property type="term" value="F:CCA tRNA nucleotidyltransferase activity"/>
    <property type="evidence" value="ECO:0007669"/>
    <property type="project" value="InterPro"/>
</dbReference>
<keyword evidence="3 18" id="KW-0820">tRNA-binding</keyword>
<dbReference type="GO" id="GO:0140741">
    <property type="term" value="F:tRNA-uracil-4 sulfurtransferase activity"/>
    <property type="evidence" value="ECO:0007669"/>
    <property type="project" value="UniProtKB-EC"/>
</dbReference>
<dbReference type="Gene3D" id="3.40.50.620">
    <property type="entry name" value="HUPs"/>
    <property type="match status" value="1"/>
</dbReference>
<comment type="caution">
    <text evidence="18">Lacks conserved residue(s) required for the propagation of feature annotation.</text>
</comment>
<feature type="domain" description="THUMP" evidence="19">
    <location>
        <begin position="88"/>
        <end position="188"/>
    </location>
</feature>
<evidence type="ECO:0000256" key="5">
    <source>
        <dbReference type="ARBA" id="ARBA00022741"/>
    </source>
</evidence>
<evidence type="ECO:0000256" key="7">
    <source>
        <dbReference type="ARBA" id="ARBA00022884"/>
    </source>
</evidence>
<dbReference type="GO" id="GO:0052837">
    <property type="term" value="P:thiazole biosynthetic process"/>
    <property type="evidence" value="ECO:0007669"/>
    <property type="project" value="TreeGrafter"/>
</dbReference>
<dbReference type="InterPro" id="IPR020536">
    <property type="entry name" value="ThiI_AANH"/>
</dbReference>
<dbReference type="CDD" id="cd11716">
    <property type="entry name" value="THUMP_ThiI"/>
    <property type="match status" value="1"/>
</dbReference>
<dbReference type="CDD" id="cd01712">
    <property type="entry name" value="PPase_ThiI"/>
    <property type="match status" value="1"/>
</dbReference>
<comment type="caution">
    <text evidence="20">The sequence shown here is derived from an EMBL/GenBank/DDBJ whole genome shotgun (WGS) entry which is preliminary data.</text>
</comment>
<dbReference type="PANTHER" id="PTHR43209">
    <property type="entry name" value="TRNA SULFURTRANSFERASE"/>
    <property type="match status" value="1"/>
</dbReference>
<dbReference type="SUPFAM" id="SSF52402">
    <property type="entry name" value="Adenine nucleotide alpha hydrolases-like"/>
    <property type="match status" value="1"/>
</dbReference>
<evidence type="ECO:0000256" key="6">
    <source>
        <dbReference type="ARBA" id="ARBA00022840"/>
    </source>
</evidence>
<evidence type="ECO:0000256" key="11">
    <source>
        <dbReference type="ARBA" id="ARBA00058382"/>
    </source>
</evidence>
<dbReference type="HAMAP" id="MF_00021">
    <property type="entry name" value="ThiI"/>
    <property type="match status" value="1"/>
</dbReference>
<dbReference type="Proteomes" id="UP000228875">
    <property type="component" value="Unassembled WGS sequence"/>
</dbReference>
<dbReference type="InterPro" id="IPR004114">
    <property type="entry name" value="THUMP_dom"/>
</dbReference>
<dbReference type="FunFam" id="3.40.50.620:FF:000053">
    <property type="entry name" value="Probable tRNA sulfurtransferase"/>
    <property type="match status" value="1"/>
</dbReference>
<evidence type="ECO:0000313" key="21">
    <source>
        <dbReference type="Proteomes" id="UP000228875"/>
    </source>
</evidence>
<dbReference type="InterPro" id="IPR050102">
    <property type="entry name" value="tRNA_sulfurtransferase_ThiI"/>
</dbReference>
<proteinExistence type="inferred from homology"/>
<reference evidence="21" key="1">
    <citation type="submission" date="2017-09" db="EMBL/GenBank/DDBJ databases">
        <title>Depth-based differentiation of microbial function through sediment-hosted aquifers and enrichment of novel symbionts in the deep terrestrial subsurface.</title>
        <authorList>
            <person name="Probst A.J."/>
            <person name="Ladd B."/>
            <person name="Jarett J.K."/>
            <person name="Geller-Mcgrath D.E."/>
            <person name="Sieber C.M.K."/>
            <person name="Emerson J.B."/>
            <person name="Anantharaman K."/>
            <person name="Thomas B.C."/>
            <person name="Malmstrom R."/>
            <person name="Stieglmeier M."/>
            <person name="Klingl A."/>
            <person name="Woyke T."/>
            <person name="Ryan C.M."/>
            <person name="Banfield J.F."/>
        </authorList>
    </citation>
    <scope>NUCLEOTIDE SEQUENCE [LARGE SCALE GENOMIC DNA]</scope>
</reference>
<dbReference type="Pfam" id="PF22025">
    <property type="entry name" value="ThiI_fer"/>
    <property type="match status" value="1"/>
</dbReference>
<comment type="similarity">
    <text evidence="12 18">Belongs to the ThiI family.</text>
</comment>
<protein>
    <recommendedName>
        <fullName evidence="14 18">Probable tRNA sulfurtransferase</fullName>
        <ecNumber evidence="13 18">2.8.1.4</ecNumber>
    </recommendedName>
    <alternativeName>
        <fullName evidence="15 18">Sulfur carrier protein ThiS sulfurtransferase</fullName>
    </alternativeName>
    <alternativeName>
        <fullName evidence="16 18">Thiamine biosynthesis protein ThiI</fullName>
    </alternativeName>
    <alternativeName>
        <fullName evidence="17 18">tRNA 4-thiouridine synthase</fullName>
    </alternativeName>
</protein>
<gene>
    <name evidence="18 20" type="primary">thiI</name>
    <name evidence="20" type="ORF">CO077_01915</name>
</gene>
<comment type="function">
    <text evidence="11 18">Catalyzes the ATP-dependent transfer of a sulfur to tRNA to produce 4-thiouridine in position 8 of tRNAs, which functions as a near-UV photosensor. Also catalyzes the transfer of sulfur to the sulfur carrier protein ThiS, forming ThiS-thiocarboxylate. This is a step in the synthesis of thiazole, in the thiamine biosynthesis pathway. The sulfur is donated as persulfide by IscS.</text>
</comment>
<dbReference type="GO" id="GO:0005524">
    <property type="term" value="F:ATP binding"/>
    <property type="evidence" value="ECO:0007669"/>
    <property type="project" value="UniProtKB-UniRule"/>
</dbReference>
<dbReference type="InterPro" id="IPR003720">
    <property type="entry name" value="tRNA_STrfase"/>
</dbReference>
<feature type="binding site" evidence="18">
    <location>
        <position position="310"/>
    </location>
    <ligand>
        <name>ATP</name>
        <dbReference type="ChEBI" id="CHEBI:30616"/>
    </ligand>
</feature>
<dbReference type="SUPFAM" id="SSF143437">
    <property type="entry name" value="THUMP domain-like"/>
    <property type="match status" value="1"/>
</dbReference>
<feature type="binding site" evidence="18">
    <location>
        <position position="288"/>
    </location>
    <ligand>
        <name>ATP</name>
        <dbReference type="ChEBI" id="CHEBI:30616"/>
    </ligand>
</feature>
<dbReference type="GO" id="GO:0009229">
    <property type="term" value="P:thiamine diphosphate biosynthetic process"/>
    <property type="evidence" value="ECO:0007669"/>
    <property type="project" value="UniProtKB-UniRule"/>
</dbReference>
<evidence type="ECO:0000256" key="8">
    <source>
        <dbReference type="ARBA" id="ARBA00022977"/>
    </source>
</evidence>
<dbReference type="EC" id="2.8.1.4" evidence="13 18"/>
<dbReference type="GO" id="GO:0005829">
    <property type="term" value="C:cytosol"/>
    <property type="evidence" value="ECO:0007669"/>
    <property type="project" value="TreeGrafter"/>
</dbReference>
<dbReference type="Pfam" id="PF02568">
    <property type="entry name" value="ThiI"/>
    <property type="match status" value="1"/>
</dbReference>
<dbReference type="InterPro" id="IPR014729">
    <property type="entry name" value="Rossmann-like_a/b/a_fold"/>
</dbReference>
<evidence type="ECO:0000256" key="3">
    <source>
        <dbReference type="ARBA" id="ARBA00022555"/>
    </source>
</evidence>
<keyword evidence="4 18" id="KW-0808">Transferase</keyword>
<feature type="binding site" evidence="18">
    <location>
        <position position="319"/>
    </location>
    <ligand>
        <name>ATP</name>
        <dbReference type="ChEBI" id="CHEBI:30616"/>
    </ligand>
</feature>
<dbReference type="SMART" id="SM00981">
    <property type="entry name" value="THUMP"/>
    <property type="match status" value="1"/>
</dbReference>
<keyword evidence="8 18" id="KW-0784">Thiamine biosynthesis</keyword>
<dbReference type="GO" id="GO:0002937">
    <property type="term" value="P:tRNA 4-thiouridine biosynthesis"/>
    <property type="evidence" value="ECO:0007669"/>
    <property type="project" value="TreeGrafter"/>
</dbReference>
<dbReference type="InterPro" id="IPR049961">
    <property type="entry name" value="ThiI_N"/>
</dbReference>
<comment type="catalytic activity">
    <reaction evidence="9 18">
        <text>[ThiI sulfur-carrier protein]-S-sulfanyl-L-cysteine + a uridine in tRNA + 2 reduced [2Fe-2S]-[ferredoxin] + ATP + H(+) = [ThiI sulfur-carrier protein]-L-cysteine + a 4-thiouridine in tRNA + 2 oxidized [2Fe-2S]-[ferredoxin] + AMP + diphosphate</text>
        <dbReference type="Rhea" id="RHEA:24176"/>
        <dbReference type="Rhea" id="RHEA-COMP:10000"/>
        <dbReference type="Rhea" id="RHEA-COMP:10001"/>
        <dbReference type="Rhea" id="RHEA-COMP:13337"/>
        <dbReference type="Rhea" id="RHEA-COMP:13338"/>
        <dbReference type="Rhea" id="RHEA-COMP:13339"/>
        <dbReference type="Rhea" id="RHEA-COMP:13340"/>
        <dbReference type="ChEBI" id="CHEBI:15378"/>
        <dbReference type="ChEBI" id="CHEBI:29950"/>
        <dbReference type="ChEBI" id="CHEBI:30616"/>
        <dbReference type="ChEBI" id="CHEBI:33019"/>
        <dbReference type="ChEBI" id="CHEBI:33737"/>
        <dbReference type="ChEBI" id="CHEBI:33738"/>
        <dbReference type="ChEBI" id="CHEBI:61963"/>
        <dbReference type="ChEBI" id="CHEBI:65315"/>
        <dbReference type="ChEBI" id="CHEBI:136798"/>
        <dbReference type="ChEBI" id="CHEBI:456215"/>
        <dbReference type="EC" id="2.8.1.4"/>
    </reaction>
</comment>
<name>A0A2M8DMW2_9BACT</name>
<evidence type="ECO:0000256" key="16">
    <source>
        <dbReference type="ARBA" id="ARBA00077849"/>
    </source>
</evidence>
<evidence type="ECO:0000256" key="2">
    <source>
        <dbReference type="ARBA" id="ARBA00022490"/>
    </source>
</evidence>
<evidence type="ECO:0000256" key="9">
    <source>
        <dbReference type="ARBA" id="ARBA00050570"/>
    </source>
</evidence>
<evidence type="ECO:0000256" key="14">
    <source>
        <dbReference type="ARBA" id="ARBA00071867"/>
    </source>
</evidence>
<keyword evidence="2 18" id="KW-0963">Cytoplasm</keyword>
<evidence type="ECO:0000256" key="12">
    <source>
        <dbReference type="ARBA" id="ARBA00061472"/>
    </source>
</evidence>
<dbReference type="GO" id="GO:0000049">
    <property type="term" value="F:tRNA binding"/>
    <property type="evidence" value="ECO:0007669"/>
    <property type="project" value="UniProtKB-UniRule"/>
</dbReference>
<evidence type="ECO:0000256" key="13">
    <source>
        <dbReference type="ARBA" id="ARBA00066827"/>
    </source>
</evidence>
<dbReference type="InterPro" id="IPR049962">
    <property type="entry name" value="THUMP_ThiI"/>
</dbReference>
<keyword evidence="7 18" id="KW-0694">RNA-binding</keyword>
<evidence type="ECO:0000256" key="10">
    <source>
        <dbReference type="ARBA" id="ARBA00052330"/>
    </source>
</evidence>
<dbReference type="NCBIfam" id="TIGR00342">
    <property type="entry name" value="tRNA uracil 4-sulfurtransferase ThiI"/>
    <property type="match status" value="1"/>
</dbReference>
<dbReference type="AlphaFoldDB" id="A0A2M8DMW2"/>
<dbReference type="PROSITE" id="PS51165">
    <property type="entry name" value="THUMP"/>
    <property type="match status" value="1"/>
</dbReference>
<dbReference type="Gene3D" id="3.30.2130.30">
    <property type="match status" value="1"/>
</dbReference>
<sequence length="410" mass="47140">MLRKARILKGDCSGVTQKIIRNTKNPMIKISKKILVRYGEIFLKSVPVFRQFERKLLENIKKALKRSKISFEIKKERGRIFVLTEKRKEAIEELRKVFGLVSFSPVYHLNTSELKEIKKFCREKFKNFLKKKETFAIRGKRVGKHPYSSQDLENEVGKVIEGKVNLKSPKKEIFLEVRGNDTYIFTEIFPGLGGLPVSTAGVVISFLSGGIDSAVSSFLAMKRGCEVIFLHFHSFPLVSRRSIEKCQKIIQKLNDYQFKSKLILFPFQKIQVCFKTNAPAKYLILLYRRSMMRIGEKIAKIEKAKGIFTGESLAQVSSQTLSNLATIEEAVKIPIFRPLIGMDKEEIIDIARKIGTFEISILTQEDCCTLFVPKHPATKSEPKVLKEIEQKLKIQKLENSLFKEREEIII</sequence>
<evidence type="ECO:0000256" key="15">
    <source>
        <dbReference type="ARBA" id="ARBA00075337"/>
    </source>
</evidence>
<feature type="binding site" evidence="18">
    <location>
        <begin position="231"/>
        <end position="232"/>
    </location>
    <ligand>
        <name>ATP</name>
        <dbReference type="ChEBI" id="CHEBI:30616"/>
    </ligand>
</feature>
<comment type="subcellular location">
    <subcellularLocation>
        <location evidence="1 18">Cytoplasm</location>
    </subcellularLocation>
</comment>
<evidence type="ECO:0000256" key="1">
    <source>
        <dbReference type="ARBA" id="ARBA00004496"/>
    </source>
</evidence>
<organism evidence="20 21">
    <name type="scientific">Candidatus Nealsonbacteria bacterium CG_4_9_14_0_8_um_filter_35_12</name>
    <dbReference type="NCBI Taxonomy" id="1974692"/>
    <lineage>
        <taxon>Bacteria</taxon>
        <taxon>Candidatus Nealsoniibacteriota</taxon>
    </lineage>
</organism>
<dbReference type="Pfam" id="PF02926">
    <property type="entry name" value="THUMP"/>
    <property type="match status" value="1"/>
</dbReference>
<dbReference type="UniPathway" id="UPA00060"/>
<keyword evidence="6 18" id="KW-0067">ATP-binding</keyword>
<dbReference type="GO" id="GO:0009228">
    <property type="term" value="P:thiamine biosynthetic process"/>
    <property type="evidence" value="ECO:0007669"/>
    <property type="project" value="UniProtKB-KW"/>
</dbReference>
<dbReference type="EMBL" id="PFTB01000046">
    <property type="protein sequence ID" value="PJB99402.1"/>
    <property type="molecule type" value="Genomic_DNA"/>
</dbReference>
<accession>A0A2M8DMW2</accession>